<dbReference type="SUPFAM" id="SSF53795">
    <property type="entry name" value="PEP carboxykinase-like"/>
    <property type="match status" value="1"/>
</dbReference>
<evidence type="ECO:0000313" key="3">
    <source>
        <dbReference type="Proteomes" id="UP000564885"/>
    </source>
</evidence>
<dbReference type="AlphaFoldDB" id="A0A849IB86"/>
<protein>
    <recommendedName>
        <fullName evidence="1">HPr kinase/phosphorylase C-terminal domain-containing protein</fullName>
    </recommendedName>
</protein>
<dbReference type="GO" id="GO:0006109">
    <property type="term" value="P:regulation of carbohydrate metabolic process"/>
    <property type="evidence" value="ECO:0007669"/>
    <property type="project" value="InterPro"/>
</dbReference>
<dbReference type="GO" id="GO:0000155">
    <property type="term" value="F:phosphorelay sensor kinase activity"/>
    <property type="evidence" value="ECO:0007669"/>
    <property type="project" value="InterPro"/>
</dbReference>
<dbReference type="Gene3D" id="3.40.50.300">
    <property type="entry name" value="P-loop containing nucleotide triphosphate hydrolases"/>
    <property type="match status" value="1"/>
</dbReference>
<dbReference type="InterPro" id="IPR027417">
    <property type="entry name" value="P-loop_NTPase"/>
</dbReference>
<feature type="domain" description="HPr kinase/phosphorylase C-terminal" evidence="1">
    <location>
        <begin position="3"/>
        <end position="88"/>
    </location>
</feature>
<evidence type="ECO:0000313" key="2">
    <source>
        <dbReference type="EMBL" id="NNM71203.1"/>
    </source>
</evidence>
<accession>A0A849IB86</accession>
<dbReference type="EMBL" id="JABEPP010000001">
    <property type="protein sequence ID" value="NNM71203.1"/>
    <property type="molecule type" value="Genomic_DNA"/>
</dbReference>
<keyword evidence="3" id="KW-1185">Reference proteome</keyword>
<name>A0A849IB86_9HYPH</name>
<reference evidence="2 3" key="1">
    <citation type="submission" date="2020-04" db="EMBL/GenBank/DDBJ databases">
        <title>Enterovirga sp. isolate from soil.</title>
        <authorList>
            <person name="Chea S."/>
            <person name="Kim D.-U."/>
        </authorList>
    </citation>
    <scope>NUCLEOTIDE SEQUENCE [LARGE SCALE GENOMIC DNA]</scope>
    <source>
        <strain evidence="2 3">DB1703</strain>
    </source>
</reference>
<comment type="caution">
    <text evidence="2">The sequence shown here is derived from an EMBL/GenBank/DDBJ whole genome shotgun (WGS) entry which is preliminary data.</text>
</comment>
<dbReference type="Proteomes" id="UP000564885">
    <property type="component" value="Unassembled WGS sequence"/>
</dbReference>
<evidence type="ECO:0000259" key="1">
    <source>
        <dbReference type="Pfam" id="PF07475"/>
    </source>
</evidence>
<sequence length="152" mass="15745">MSASAATIHATALVLGEDGILLRGSAGAGKSSLARDLVQRARETGRHAALVADDRVALAAAHGRVLARPPSAIAGLLEIRGVGIVRVPFVEAAVLRLVVDLEHVPARLLDEDAGSVSLQGIPLPRIAADRASALGSVMWRLGHLHDPFVTVP</sequence>
<dbReference type="Pfam" id="PF07475">
    <property type="entry name" value="Hpr_kinase_C"/>
    <property type="match status" value="1"/>
</dbReference>
<organism evidence="2 3">
    <name type="scientific">Enterovirga aerilata</name>
    <dbReference type="NCBI Taxonomy" id="2730920"/>
    <lineage>
        <taxon>Bacteria</taxon>
        <taxon>Pseudomonadati</taxon>
        <taxon>Pseudomonadota</taxon>
        <taxon>Alphaproteobacteria</taxon>
        <taxon>Hyphomicrobiales</taxon>
        <taxon>Methylobacteriaceae</taxon>
        <taxon>Enterovirga</taxon>
    </lineage>
</organism>
<dbReference type="GO" id="GO:0005524">
    <property type="term" value="F:ATP binding"/>
    <property type="evidence" value="ECO:0007669"/>
    <property type="project" value="InterPro"/>
</dbReference>
<gene>
    <name evidence="2" type="ORF">HJG44_02190</name>
</gene>
<dbReference type="RefSeq" id="WP_171216693.1">
    <property type="nucleotide sequence ID" value="NZ_JABEPP010000001.1"/>
</dbReference>
<dbReference type="InterPro" id="IPR011104">
    <property type="entry name" value="Hpr_kin/Pase_C"/>
</dbReference>
<proteinExistence type="predicted"/>